<dbReference type="Proteomes" id="UP000887580">
    <property type="component" value="Unplaced"/>
</dbReference>
<evidence type="ECO:0000313" key="2">
    <source>
        <dbReference type="WBParaSite" id="PS1159_v2.g11417.t1"/>
    </source>
</evidence>
<dbReference type="WBParaSite" id="PS1159_v2.g11417.t1">
    <property type="protein sequence ID" value="PS1159_v2.g11417.t1"/>
    <property type="gene ID" value="PS1159_v2.g11417"/>
</dbReference>
<proteinExistence type="predicted"/>
<sequence>MPAIPMHEEIKIRNPEIPQSHLVHSSSSNNPFLMDDMEHKVVPTPIAPVSTYIEPMNPPYLKTSTTTTSVNPRLRPKPTSSLNHQQPLRSPLMVPPVSPRTNIDPKQHGYINSLATNGISEIHSSDMPDSVVKLQSITVLPQTSNGLIGLTKIEQNLDTMKIS</sequence>
<reference evidence="2" key="1">
    <citation type="submission" date="2022-11" db="UniProtKB">
        <authorList>
            <consortium name="WormBaseParasite"/>
        </authorList>
    </citation>
    <scope>IDENTIFICATION</scope>
</reference>
<accession>A0AC35EWQ6</accession>
<name>A0AC35EWQ6_9BILA</name>
<evidence type="ECO:0000313" key="1">
    <source>
        <dbReference type="Proteomes" id="UP000887580"/>
    </source>
</evidence>
<protein>
    <submittedName>
        <fullName evidence="2">Uncharacterized protein</fullName>
    </submittedName>
</protein>
<organism evidence="1 2">
    <name type="scientific">Panagrolaimus sp. PS1159</name>
    <dbReference type="NCBI Taxonomy" id="55785"/>
    <lineage>
        <taxon>Eukaryota</taxon>
        <taxon>Metazoa</taxon>
        <taxon>Ecdysozoa</taxon>
        <taxon>Nematoda</taxon>
        <taxon>Chromadorea</taxon>
        <taxon>Rhabditida</taxon>
        <taxon>Tylenchina</taxon>
        <taxon>Panagrolaimomorpha</taxon>
        <taxon>Panagrolaimoidea</taxon>
        <taxon>Panagrolaimidae</taxon>
        <taxon>Panagrolaimus</taxon>
    </lineage>
</organism>